<proteinExistence type="predicted"/>
<feature type="domain" description="C2H2-type" evidence="3">
    <location>
        <begin position="130"/>
        <end position="156"/>
    </location>
</feature>
<accession>A0A9Q1QDX5</accession>
<dbReference type="InterPro" id="IPR013087">
    <property type="entry name" value="Znf_C2H2_type"/>
</dbReference>
<evidence type="ECO:0000256" key="2">
    <source>
        <dbReference type="SAM" id="MobiDB-lite"/>
    </source>
</evidence>
<dbReference type="Pfam" id="PF12874">
    <property type="entry name" value="zf-met"/>
    <property type="match status" value="1"/>
</dbReference>
<dbReference type="AlphaFoldDB" id="A0A9Q1QDX5"/>
<dbReference type="EMBL" id="JAKOGI010000242">
    <property type="protein sequence ID" value="KAJ8438748.1"/>
    <property type="molecule type" value="Genomic_DNA"/>
</dbReference>
<gene>
    <name evidence="4" type="ORF">Cgig2_020303</name>
</gene>
<feature type="compositionally biased region" description="Basic and acidic residues" evidence="2">
    <location>
        <begin position="66"/>
        <end position="87"/>
    </location>
</feature>
<comment type="caution">
    <text evidence="4">The sequence shown here is derived from an EMBL/GenBank/DDBJ whole genome shotgun (WGS) entry which is preliminary data.</text>
</comment>
<feature type="compositionally biased region" description="Acidic residues" evidence="2">
    <location>
        <begin position="41"/>
        <end position="65"/>
    </location>
</feature>
<protein>
    <recommendedName>
        <fullName evidence="3">C2H2-type domain-containing protein</fullName>
    </recommendedName>
</protein>
<dbReference type="GO" id="GO:0008270">
    <property type="term" value="F:zinc ion binding"/>
    <property type="evidence" value="ECO:0007669"/>
    <property type="project" value="UniProtKB-KW"/>
</dbReference>
<keyword evidence="1" id="KW-0863">Zinc-finger</keyword>
<dbReference type="PROSITE" id="PS00028">
    <property type="entry name" value="ZINC_FINGER_C2H2_1"/>
    <property type="match status" value="1"/>
</dbReference>
<evidence type="ECO:0000259" key="3">
    <source>
        <dbReference type="PROSITE" id="PS50157"/>
    </source>
</evidence>
<keyword evidence="1" id="KW-0479">Metal-binding</keyword>
<evidence type="ECO:0000313" key="4">
    <source>
        <dbReference type="EMBL" id="KAJ8438748.1"/>
    </source>
</evidence>
<sequence>MISGSRTMSLACSVLEMHWVEISLMRMRICLFHKKKMDMLDMNDDSDDDEEDSEDDDEESSEEEEPAKAAESGKKRKAEAKTPEPKKAKTATPQKTDGKKGGHTATPHPAKKGGKTPGGDKSTPKSGGQVSCGPCKKTFNSEVALQSHAKAKHSGK</sequence>
<dbReference type="PROSITE" id="PS50157">
    <property type="entry name" value="ZINC_FINGER_C2H2_2"/>
    <property type="match status" value="1"/>
</dbReference>
<reference evidence="4" key="1">
    <citation type="submission" date="2022-04" db="EMBL/GenBank/DDBJ databases">
        <title>Carnegiea gigantea Genome sequencing and assembly v2.</title>
        <authorList>
            <person name="Copetti D."/>
            <person name="Sanderson M.J."/>
            <person name="Burquez A."/>
            <person name="Wojciechowski M.F."/>
        </authorList>
    </citation>
    <scope>NUCLEOTIDE SEQUENCE</scope>
    <source>
        <strain evidence="4">SGP5-SGP5p</strain>
        <tissue evidence="4">Aerial part</tissue>
    </source>
</reference>
<dbReference type="Proteomes" id="UP001153076">
    <property type="component" value="Unassembled WGS sequence"/>
</dbReference>
<keyword evidence="5" id="KW-1185">Reference proteome</keyword>
<keyword evidence="1" id="KW-0862">Zinc</keyword>
<organism evidence="4 5">
    <name type="scientific">Carnegiea gigantea</name>
    <dbReference type="NCBI Taxonomy" id="171969"/>
    <lineage>
        <taxon>Eukaryota</taxon>
        <taxon>Viridiplantae</taxon>
        <taxon>Streptophyta</taxon>
        <taxon>Embryophyta</taxon>
        <taxon>Tracheophyta</taxon>
        <taxon>Spermatophyta</taxon>
        <taxon>Magnoliopsida</taxon>
        <taxon>eudicotyledons</taxon>
        <taxon>Gunneridae</taxon>
        <taxon>Pentapetalae</taxon>
        <taxon>Caryophyllales</taxon>
        <taxon>Cactineae</taxon>
        <taxon>Cactaceae</taxon>
        <taxon>Cactoideae</taxon>
        <taxon>Echinocereeae</taxon>
        <taxon>Carnegiea</taxon>
    </lineage>
</organism>
<feature type="region of interest" description="Disordered" evidence="2">
    <location>
        <begin position="40"/>
        <end position="136"/>
    </location>
</feature>
<evidence type="ECO:0000313" key="5">
    <source>
        <dbReference type="Proteomes" id="UP001153076"/>
    </source>
</evidence>
<dbReference type="OrthoDB" id="2019803at2759"/>
<evidence type="ECO:0000256" key="1">
    <source>
        <dbReference type="PROSITE-ProRule" id="PRU00042"/>
    </source>
</evidence>
<name>A0A9Q1QDX5_9CARY</name>